<evidence type="ECO:0000256" key="4">
    <source>
        <dbReference type="ARBA" id="ARBA00022821"/>
    </source>
</evidence>
<proteinExistence type="inferred from homology"/>
<dbReference type="InterPro" id="IPR004326">
    <property type="entry name" value="Mlo"/>
</dbReference>
<keyword evidence="7" id="KW-0568">Pathogenesis-related protein</keyword>
<comment type="similarity">
    <text evidence="2">Belongs to the MLO family.</text>
</comment>
<keyword evidence="4" id="KW-0611">Plant defense</keyword>
<evidence type="ECO:0000256" key="2">
    <source>
        <dbReference type="ARBA" id="ARBA00006574"/>
    </source>
</evidence>
<dbReference type="Pfam" id="PF03094">
    <property type="entry name" value="Mlo"/>
    <property type="match status" value="1"/>
</dbReference>
<sequence>MARSTVVYYVWLERNVCMFCNNVKTKELIKRYSLQLKRDAANTWEVDFAFKPPDVLFSCFLGSMAHDHILEIIYCAVLEKLEQVQLARNNDSFEMAVKISPKINKGWFSLLWLPFLPLIIILLVGTKLQVIITKMDLRIQERECLSTGLLCVDLASIWVKILLS</sequence>
<keyword evidence="10" id="KW-1185">Reference proteome</keyword>
<name>A0A8J4QED8_9ROSI</name>
<evidence type="ECO:0000256" key="8">
    <source>
        <dbReference type="SAM" id="Phobius"/>
    </source>
</evidence>
<dbReference type="AlphaFoldDB" id="A0A8J4QED8"/>
<keyword evidence="3 8" id="KW-0812">Transmembrane</keyword>
<evidence type="ECO:0000256" key="6">
    <source>
        <dbReference type="ARBA" id="ARBA00023136"/>
    </source>
</evidence>
<protein>
    <submittedName>
        <fullName evidence="9">Uncharacterized protein</fullName>
    </submittedName>
</protein>
<evidence type="ECO:0000256" key="3">
    <source>
        <dbReference type="ARBA" id="ARBA00022692"/>
    </source>
</evidence>
<keyword evidence="6 8" id="KW-0472">Membrane</keyword>
<dbReference type="EMBL" id="JRKL02006301">
    <property type="protein sequence ID" value="KAF3949128.1"/>
    <property type="molecule type" value="Genomic_DNA"/>
</dbReference>
<dbReference type="GO" id="GO:0016020">
    <property type="term" value="C:membrane"/>
    <property type="evidence" value="ECO:0007669"/>
    <property type="project" value="UniProtKB-SubCell"/>
</dbReference>
<gene>
    <name evidence="9" type="ORF">CMV_024957</name>
</gene>
<evidence type="ECO:0000256" key="5">
    <source>
        <dbReference type="ARBA" id="ARBA00022989"/>
    </source>
</evidence>
<evidence type="ECO:0000313" key="9">
    <source>
        <dbReference type="EMBL" id="KAF3949128.1"/>
    </source>
</evidence>
<feature type="transmembrane region" description="Helical" evidence="8">
    <location>
        <begin position="110"/>
        <end position="132"/>
    </location>
</feature>
<evidence type="ECO:0000256" key="1">
    <source>
        <dbReference type="ARBA" id="ARBA00004141"/>
    </source>
</evidence>
<keyword evidence="5 8" id="KW-1133">Transmembrane helix</keyword>
<comment type="caution">
    <text evidence="9">The sequence shown here is derived from an EMBL/GenBank/DDBJ whole genome shotgun (WGS) entry which is preliminary data.</text>
</comment>
<dbReference type="Proteomes" id="UP000737018">
    <property type="component" value="Unassembled WGS sequence"/>
</dbReference>
<comment type="subcellular location">
    <subcellularLocation>
        <location evidence="1">Membrane</location>
        <topology evidence="1">Multi-pass membrane protein</topology>
    </subcellularLocation>
</comment>
<reference evidence="9" key="1">
    <citation type="submission" date="2020-03" db="EMBL/GenBank/DDBJ databases">
        <title>Castanea mollissima Vanexum genome sequencing.</title>
        <authorList>
            <person name="Staton M."/>
        </authorList>
    </citation>
    <scope>NUCLEOTIDE SEQUENCE</scope>
    <source>
        <tissue evidence="9">Leaf</tissue>
    </source>
</reference>
<organism evidence="9 10">
    <name type="scientific">Castanea mollissima</name>
    <name type="common">Chinese chestnut</name>
    <dbReference type="NCBI Taxonomy" id="60419"/>
    <lineage>
        <taxon>Eukaryota</taxon>
        <taxon>Viridiplantae</taxon>
        <taxon>Streptophyta</taxon>
        <taxon>Embryophyta</taxon>
        <taxon>Tracheophyta</taxon>
        <taxon>Spermatophyta</taxon>
        <taxon>Magnoliopsida</taxon>
        <taxon>eudicotyledons</taxon>
        <taxon>Gunneridae</taxon>
        <taxon>Pentapetalae</taxon>
        <taxon>rosids</taxon>
        <taxon>fabids</taxon>
        <taxon>Fagales</taxon>
        <taxon>Fagaceae</taxon>
        <taxon>Castanea</taxon>
    </lineage>
</organism>
<accession>A0A8J4QED8</accession>
<dbReference type="GO" id="GO:0006952">
    <property type="term" value="P:defense response"/>
    <property type="evidence" value="ECO:0007669"/>
    <property type="project" value="UniProtKB-KW"/>
</dbReference>
<evidence type="ECO:0000313" key="10">
    <source>
        <dbReference type="Proteomes" id="UP000737018"/>
    </source>
</evidence>
<evidence type="ECO:0000256" key="7">
    <source>
        <dbReference type="ARBA" id="ARBA00023265"/>
    </source>
</evidence>